<evidence type="ECO:0000313" key="10">
    <source>
        <dbReference type="Proteomes" id="UP000441925"/>
    </source>
</evidence>
<dbReference type="Proteomes" id="UP000441925">
    <property type="component" value="Unassembled WGS sequence"/>
</dbReference>
<dbReference type="AlphaFoldDB" id="A0A6N7VW87"/>
<dbReference type="SUPFAM" id="SSF63882">
    <property type="entry name" value="MoeA N-terminal region -like"/>
    <property type="match status" value="1"/>
</dbReference>
<dbReference type="SUPFAM" id="SSF53218">
    <property type="entry name" value="Molybdenum cofactor biosynthesis proteins"/>
    <property type="match status" value="1"/>
</dbReference>
<comment type="catalytic activity">
    <reaction evidence="6">
        <text>adenylyl-molybdopterin + molybdate = Mo-molybdopterin + AMP + H(+)</text>
        <dbReference type="Rhea" id="RHEA:35047"/>
        <dbReference type="ChEBI" id="CHEBI:15378"/>
        <dbReference type="ChEBI" id="CHEBI:36264"/>
        <dbReference type="ChEBI" id="CHEBI:62727"/>
        <dbReference type="ChEBI" id="CHEBI:71302"/>
        <dbReference type="ChEBI" id="CHEBI:456215"/>
        <dbReference type="EC" id="2.10.1.1"/>
    </reaction>
</comment>
<evidence type="ECO:0000259" key="8">
    <source>
        <dbReference type="SMART" id="SM00852"/>
    </source>
</evidence>
<dbReference type="InterPro" id="IPR001453">
    <property type="entry name" value="MoaB/Mog_dom"/>
</dbReference>
<name>A0A6N7VW87_9FIRM</name>
<keyword evidence="7 9" id="KW-0808">Transferase</keyword>
<dbReference type="CDD" id="cd00887">
    <property type="entry name" value="MoeA"/>
    <property type="match status" value="1"/>
</dbReference>
<dbReference type="InterPro" id="IPR036135">
    <property type="entry name" value="MoeA_linker/N_sf"/>
</dbReference>
<comment type="pathway">
    <text evidence="7">Cofactor biosynthesis; molybdopterin biosynthesis.</text>
</comment>
<dbReference type="InterPro" id="IPR036425">
    <property type="entry name" value="MoaB/Mog-like_dom_sf"/>
</dbReference>
<comment type="similarity">
    <text evidence="2 7">Belongs to the MoeA family.</text>
</comment>
<evidence type="ECO:0000256" key="4">
    <source>
        <dbReference type="ARBA" id="ARBA00021108"/>
    </source>
</evidence>
<dbReference type="RefSeq" id="WP_154541255.1">
    <property type="nucleotide sequence ID" value="NZ_VULQ01000009.1"/>
</dbReference>
<dbReference type="InterPro" id="IPR005110">
    <property type="entry name" value="MoeA_linker/N"/>
</dbReference>
<dbReference type="Gene3D" id="2.170.190.11">
    <property type="entry name" value="Molybdopterin biosynthesis moea protein, domain 3"/>
    <property type="match status" value="1"/>
</dbReference>
<dbReference type="PANTHER" id="PTHR10192">
    <property type="entry name" value="MOLYBDOPTERIN BIOSYNTHESIS PROTEIN"/>
    <property type="match status" value="1"/>
</dbReference>
<dbReference type="Pfam" id="PF00994">
    <property type="entry name" value="MoCF_biosynth"/>
    <property type="match status" value="1"/>
</dbReference>
<keyword evidence="5 7" id="KW-0500">Molybdenum</keyword>
<comment type="function">
    <text evidence="1 7">Catalyzes the insertion of molybdate into adenylated molybdopterin with the concomitant release of AMP.</text>
</comment>
<evidence type="ECO:0000256" key="1">
    <source>
        <dbReference type="ARBA" id="ARBA00002901"/>
    </source>
</evidence>
<keyword evidence="7" id="KW-0501">Molybdenum cofactor biosynthesis</keyword>
<evidence type="ECO:0000256" key="3">
    <source>
        <dbReference type="ARBA" id="ARBA00013269"/>
    </source>
</evidence>
<dbReference type="GO" id="GO:0046872">
    <property type="term" value="F:metal ion binding"/>
    <property type="evidence" value="ECO:0007669"/>
    <property type="project" value="UniProtKB-UniRule"/>
</dbReference>
<dbReference type="UniPathway" id="UPA00344"/>
<feature type="domain" description="MoaB/Mog" evidence="8">
    <location>
        <begin position="188"/>
        <end position="324"/>
    </location>
</feature>
<protein>
    <recommendedName>
        <fullName evidence="4 7">Molybdopterin molybdenumtransferase</fullName>
        <ecNumber evidence="3 7">2.10.1.1</ecNumber>
    </recommendedName>
</protein>
<dbReference type="EMBL" id="VULQ01000009">
    <property type="protein sequence ID" value="MSS78294.1"/>
    <property type="molecule type" value="Genomic_DNA"/>
</dbReference>
<organism evidence="9 10">
    <name type="scientific">Anaerococcus porci</name>
    <dbReference type="NCBI Taxonomy" id="2652269"/>
    <lineage>
        <taxon>Bacteria</taxon>
        <taxon>Bacillati</taxon>
        <taxon>Bacillota</taxon>
        <taxon>Tissierellia</taxon>
        <taxon>Tissierellales</taxon>
        <taxon>Peptoniphilaceae</taxon>
        <taxon>Anaerococcus</taxon>
    </lineage>
</organism>
<dbReference type="InterPro" id="IPR038987">
    <property type="entry name" value="MoeA-like"/>
</dbReference>
<keyword evidence="7" id="KW-0479">Metal-binding</keyword>
<evidence type="ECO:0000313" key="9">
    <source>
        <dbReference type="EMBL" id="MSS78294.1"/>
    </source>
</evidence>
<evidence type="ECO:0000256" key="2">
    <source>
        <dbReference type="ARBA" id="ARBA00010763"/>
    </source>
</evidence>
<proteinExistence type="inferred from homology"/>
<evidence type="ECO:0000256" key="6">
    <source>
        <dbReference type="ARBA" id="ARBA00047317"/>
    </source>
</evidence>
<dbReference type="InterPro" id="IPR036688">
    <property type="entry name" value="MoeA_C_domain_IV_sf"/>
</dbReference>
<comment type="cofactor">
    <cofactor evidence="7">
        <name>Mg(2+)</name>
        <dbReference type="ChEBI" id="CHEBI:18420"/>
    </cofactor>
</comment>
<keyword evidence="10" id="KW-1185">Reference proteome</keyword>
<dbReference type="SMART" id="SM00852">
    <property type="entry name" value="MoCF_biosynth"/>
    <property type="match status" value="1"/>
</dbReference>
<dbReference type="Pfam" id="PF03453">
    <property type="entry name" value="MoeA_N"/>
    <property type="match status" value="1"/>
</dbReference>
<dbReference type="GO" id="GO:0005829">
    <property type="term" value="C:cytosol"/>
    <property type="evidence" value="ECO:0007669"/>
    <property type="project" value="TreeGrafter"/>
</dbReference>
<dbReference type="GO" id="GO:0006777">
    <property type="term" value="P:Mo-molybdopterin cofactor biosynthetic process"/>
    <property type="evidence" value="ECO:0007669"/>
    <property type="project" value="UniProtKB-UniRule"/>
</dbReference>
<keyword evidence="7" id="KW-0460">Magnesium</keyword>
<gene>
    <name evidence="9" type="ORF">FYJ26_07760</name>
</gene>
<dbReference type="Gene3D" id="3.40.980.10">
    <property type="entry name" value="MoaB/Mog-like domain"/>
    <property type="match status" value="1"/>
</dbReference>
<comment type="caution">
    <text evidence="9">The sequence shown here is derived from an EMBL/GenBank/DDBJ whole genome shotgun (WGS) entry which is preliminary data.</text>
</comment>
<dbReference type="Gene3D" id="2.40.340.10">
    <property type="entry name" value="MoeA, C-terminal, domain IV"/>
    <property type="match status" value="1"/>
</dbReference>
<dbReference type="PANTHER" id="PTHR10192:SF5">
    <property type="entry name" value="GEPHYRIN"/>
    <property type="match status" value="1"/>
</dbReference>
<evidence type="ECO:0000256" key="7">
    <source>
        <dbReference type="RuleBase" id="RU365090"/>
    </source>
</evidence>
<sequence length="405" mass="45515">MDLLDVKTINEAVNLQVKVMEEIPLKKKILLETKNSLGYILASDLVSRDDLPSFRKSTMDGYAIKYKDSQGASDTIPTILRIVEEIEMGFEPKCRIENGEASKIYTGGMLPEGADSVIPIEFTEKFSNDLISINKPIVFMDNVIDIGEDSSKGDLYQRSGKIIDPETIAMAASLGYDKIEVYDKINCKIISTGDEILPVSSELYPAKTRDINSYMLYSLLNSMGINVVSMKHLKDDKEIIRKELLEDIDLIIVSGSSSKGKKDFIPFIAKDLEPGLIYHGVSIKPGKPTSLSLNNKTIILGLPGNPISAYTVFKCVFQKAYNRYYNIEDSLKIKCRLVRNIHAKSAKTLIQLVDIERREDELIAIPIFGFSNNISLLKKVRGYILIDEYSEGLRENEYVWVSLIK</sequence>
<dbReference type="Gene3D" id="3.90.105.10">
    <property type="entry name" value="Molybdopterin biosynthesis moea protein, domain 2"/>
    <property type="match status" value="1"/>
</dbReference>
<accession>A0A6N7VW87</accession>
<dbReference type="GO" id="GO:0061599">
    <property type="term" value="F:molybdopterin molybdotransferase activity"/>
    <property type="evidence" value="ECO:0007669"/>
    <property type="project" value="UniProtKB-UniRule"/>
</dbReference>
<dbReference type="EC" id="2.10.1.1" evidence="3 7"/>
<evidence type="ECO:0000256" key="5">
    <source>
        <dbReference type="ARBA" id="ARBA00022505"/>
    </source>
</evidence>
<reference evidence="9 10" key="1">
    <citation type="submission" date="2019-08" db="EMBL/GenBank/DDBJ databases">
        <title>In-depth cultivation of the pig gut microbiome towards novel bacterial diversity and tailored functional studies.</title>
        <authorList>
            <person name="Wylensek D."/>
            <person name="Hitch T.C.A."/>
            <person name="Clavel T."/>
        </authorList>
    </citation>
    <scope>NUCLEOTIDE SEQUENCE [LARGE SCALE GENOMIC DNA]</scope>
    <source>
        <strain evidence="9 10">WCA-380-WT-2B</strain>
    </source>
</reference>